<evidence type="ECO:0000313" key="2">
    <source>
        <dbReference type="EMBL" id="TKC51046.1"/>
    </source>
</evidence>
<feature type="compositionally biased region" description="Pro residues" evidence="1">
    <location>
        <begin position="223"/>
        <end position="236"/>
    </location>
</feature>
<feature type="compositionally biased region" description="Pro residues" evidence="1">
    <location>
        <begin position="169"/>
        <end position="190"/>
    </location>
</feature>
<feature type="non-terminal residue" evidence="2">
    <location>
        <position position="298"/>
    </location>
</feature>
<feature type="region of interest" description="Disordered" evidence="1">
    <location>
        <begin position="1"/>
        <end position="45"/>
    </location>
</feature>
<comment type="caution">
    <text evidence="2">The sequence shown here is derived from an EMBL/GenBank/DDBJ whole genome shotgun (WGS) entry which is preliminary data.</text>
</comment>
<sequence length="298" mass="31731">MVGKVHSPLRCAGGRGAQNPGPDRGAGVGDAELTEGSRRRWGGGRLFGPDGRALPWAPHLEHWLEAETCGAVGTTEGCASGHFVLPHVCPARVAFSILWLQGRRGAKASVRKPSGVQRRLRFPTPCATPPASREQRGSGRICSGVHEVRSRRLLSRASPGWGCENLPTVPAPPLAPPQPRGRPAPWPCPRRPVVRAPPRTAPLRGCPAHPLRTAGLPSGPWGSAPPPRGSRPPVAPGPARRVPWATVSRETGPRPRHRHPIRSSESGKGGMMLIDPKASLICQAEGPLLLVFLGPFQR</sequence>
<organism evidence="2 3">
    <name type="scientific">Monodon monoceros</name>
    <name type="common">Narwhal</name>
    <name type="synonym">Ceratodon monodon</name>
    <dbReference type="NCBI Taxonomy" id="40151"/>
    <lineage>
        <taxon>Eukaryota</taxon>
        <taxon>Metazoa</taxon>
        <taxon>Chordata</taxon>
        <taxon>Craniata</taxon>
        <taxon>Vertebrata</taxon>
        <taxon>Euteleostomi</taxon>
        <taxon>Mammalia</taxon>
        <taxon>Eutheria</taxon>
        <taxon>Laurasiatheria</taxon>
        <taxon>Artiodactyla</taxon>
        <taxon>Whippomorpha</taxon>
        <taxon>Cetacea</taxon>
        <taxon>Odontoceti</taxon>
        <taxon>Monodontidae</taxon>
        <taxon>Monodon</taxon>
    </lineage>
</organism>
<reference evidence="3" key="1">
    <citation type="journal article" date="2019" name="IScience">
        <title>Narwhal Genome Reveals Long-Term Low Genetic Diversity despite Current Large Abundance Size.</title>
        <authorList>
            <person name="Westbury M.V."/>
            <person name="Petersen B."/>
            <person name="Garde E."/>
            <person name="Heide-Jorgensen M.P."/>
            <person name="Lorenzen E.D."/>
        </authorList>
    </citation>
    <scope>NUCLEOTIDE SEQUENCE [LARGE SCALE GENOMIC DNA]</scope>
</reference>
<protein>
    <submittedName>
        <fullName evidence="2">Uncharacterized protein</fullName>
    </submittedName>
</protein>
<dbReference type="EMBL" id="RWIC01000062">
    <property type="protein sequence ID" value="TKC51046.1"/>
    <property type="molecule type" value="Genomic_DNA"/>
</dbReference>
<gene>
    <name evidence="2" type="ORF">EI555_003192</name>
</gene>
<evidence type="ECO:0000313" key="3">
    <source>
        <dbReference type="Proteomes" id="UP000308365"/>
    </source>
</evidence>
<proteinExistence type="predicted"/>
<dbReference type="Proteomes" id="UP000308365">
    <property type="component" value="Unassembled WGS sequence"/>
</dbReference>
<dbReference type="AlphaFoldDB" id="A0A4U1FPI8"/>
<evidence type="ECO:0000256" key="1">
    <source>
        <dbReference type="SAM" id="MobiDB-lite"/>
    </source>
</evidence>
<feature type="compositionally biased region" description="Low complexity" evidence="1">
    <location>
        <begin position="194"/>
        <end position="204"/>
    </location>
</feature>
<name>A0A4U1FPI8_MONMO</name>
<feature type="region of interest" description="Disordered" evidence="1">
    <location>
        <begin position="110"/>
        <end position="139"/>
    </location>
</feature>
<feature type="region of interest" description="Disordered" evidence="1">
    <location>
        <begin position="159"/>
        <end position="270"/>
    </location>
</feature>
<accession>A0A4U1FPI8</accession>